<evidence type="ECO:0000256" key="6">
    <source>
        <dbReference type="ARBA" id="ARBA00023251"/>
    </source>
</evidence>
<protein>
    <recommendedName>
        <fullName evidence="3">beta-lactamase</fullName>
        <ecNumber evidence="3">3.5.2.6</ecNumber>
    </recommendedName>
</protein>
<comment type="catalytic activity">
    <reaction evidence="1">
        <text>a beta-lactam + H2O = a substituted beta-amino acid</text>
        <dbReference type="Rhea" id="RHEA:20401"/>
        <dbReference type="ChEBI" id="CHEBI:15377"/>
        <dbReference type="ChEBI" id="CHEBI:35627"/>
        <dbReference type="ChEBI" id="CHEBI:140347"/>
        <dbReference type="EC" id="3.5.2.6"/>
    </reaction>
</comment>
<dbReference type="PANTHER" id="PTHR30627:SF6">
    <property type="entry name" value="BETA-LACTAMASE YBXI-RELATED"/>
    <property type="match status" value="1"/>
</dbReference>
<dbReference type="PANTHER" id="PTHR30627">
    <property type="entry name" value="PEPTIDOGLYCAN D,D-TRANSPEPTIDASE"/>
    <property type="match status" value="1"/>
</dbReference>
<evidence type="ECO:0000256" key="7">
    <source>
        <dbReference type="SAM" id="SignalP"/>
    </source>
</evidence>
<dbReference type="GO" id="GO:0005886">
    <property type="term" value="C:plasma membrane"/>
    <property type="evidence" value="ECO:0007669"/>
    <property type="project" value="TreeGrafter"/>
</dbReference>
<feature type="signal peptide" evidence="7">
    <location>
        <begin position="1"/>
        <end position="21"/>
    </location>
</feature>
<organism evidence="9 10">
    <name type="scientific">Sphingobacterium yanglingense</name>
    <dbReference type="NCBI Taxonomy" id="1437280"/>
    <lineage>
        <taxon>Bacteria</taxon>
        <taxon>Pseudomonadati</taxon>
        <taxon>Bacteroidota</taxon>
        <taxon>Sphingobacteriia</taxon>
        <taxon>Sphingobacteriales</taxon>
        <taxon>Sphingobacteriaceae</taxon>
        <taxon>Sphingobacterium</taxon>
    </lineage>
</organism>
<dbReference type="OrthoDB" id="9762883at2"/>
<dbReference type="Pfam" id="PF00905">
    <property type="entry name" value="Transpeptidase"/>
    <property type="match status" value="1"/>
</dbReference>
<name>A0A4R6WLZ3_9SPHI</name>
<dbReference type="RefSeq" id="WP_133582916.1">
    <property type="nucleotide sequence ID" value="NZ_SNYV01000011.1"/>
</dbReference>
<dbReference type="Proteomes" id="UP000295292">
    <property type="component" value="Unassembled WGS sequence"/>
</dbReference>
<keyword evidence="4 7" id="KW-0732">Signal</keyword>
<sequence>MIHRILSVVFIAFLLPILALAQEISAQHFSNHQVEGSITLYDYKSNQWLYSDSLDSKLETIPASTFKIINLLIALETGVIKDQFEVIKWGGTTDTSVYGYRPNIYRDMNVKEAFELSAGWVFIELSKRIGRGNYQDYLKRCEYGNAEVSEEPDFWNFGPLLISPREQIEFLVKVHKGQLPFSQRNIDILKSVMTKTITEDYILRGKTGWGWYHGIDSGWWVGYIEKADNIHFFATRLQKSREDKTKNFQSARITITDEVLKELGIL</sequence>
<comment type="caution">
    <text evidence="9">The sequence shown here is derived from an EMBL/GenBank/DDBJ whole genome shotgun (WGS) entry which is preliminary data.</text>
</comment>
<evidence type="ECO:0000256" key="1">
    <source>
        <dbReference type="ARBA" id="ARBA00001526"/>
    </source>
</evidence>
<evidence type="ECO:0000256" key="3">
    <source>
        <dbReference type="ARBA" id="ARBA00012865"/>
    </source>
</evidence>
<dbReference type="SUPFAM" id="SSF56601">
    <property type="entry name" value="beta-lactamase/transpeptidase-like"/>
    <property type="match status" value="1"/>
</dbReference>
<evidence type="ECO:0000256" key="2">
    <source>
        <dbReference type="ARBA" id="ARBA00007898"/>
    </source>
</evidence>
<dbReference type="InterPro" id="IPR050515">
    <property type="entry name" value="Beta-lactam/transpept"/>
</dbReference>
<proteinExistence type="inferred from homology"/>
<dbReference type="EMBL" id="SNYV01000011">
    <property type="protein sequence ID" value="TDQ79101.1"/>
    <property type="molecule type" value="Genomic_DNA"/>
</dbReference>
<dbReference type="AlphaFoldDB" id="A0A4R6WLZ3"/>
<keyword evidence="5" id="KW-0378">Hydrolase</keyword>
<dbReference type="Gene3D" id="3.40.710.10">
    <property type="entry name" value="DD-peptidase/beta-lactamase superfamily"/>
    <property type="match status" value="1"/>
</dbReference>
<feature type="chain" id="PRO_5020341163" description="beta-lactamase" evidence="7">
    <location>
        <begin position="22"/>
        <end position="266"/>
    </location>
</feature>
<gene>
    <name evidence="9" type="ORF">CLV99_0533</name>
</gene>
<dbReference type="GO" id="GO:0008658">
    <property type="term" value="F:penicillin binding"/>
    <property type="evidence" value="ECO:0007669"/>
    <property type="project" value="InterPro"/>
</dbReference>
<dbReference type="GO" id="GO:0071555">
    <property type="term" value="P:cell wall organization"/>
    <property type="evidence" value="ECO:0007669"/>
    <property type="project" value="TreeGrafter"/>
</dbReference>
<evidence type="ECO:0000256" key="5">
    <source>
        <dbReference type="ARBA" id="ARBA00022801"/>
    </source>
</evidence>
<keyword evidence="10" id="KW-1185">Reference proteome</keyword>
<reference evidence="9 10" key="1">
    <citation type="submission" date="2019-03" db="EMBL/GenBank/DDBJ databases">
        <title>Genomic Encyclopedia of Archaeal and Bacterial Type Strains, Phase II (KMG-II): from individual species to whole genera.</title>
        <authorList>
            <person name="Goeker M."/>
        </authorList>
    </citation>
    <scope>NUCLEOTIDE SEQUENCE [LARGE SCALE GENOMIC DNA]</scope>
    <source>
        <strain evidence="9 10">DSM 28353</strain>
    </source>
</reference>
<dbReference type="InterPro" id="IPR012338">
    <property type="entry name" value="Beta-lactam/transpept-like"/>
</dbReference>
<evidence type="ECO:0000256" key="4">
    <source>
        <dbReference type="ARBA" id="ARBA00022729"/>
    </source>
</evidence>
<dbReference type="EC" id="3.5.2.6" evidence="3"/>
<feature type="domain" description="Penicillin-binding protein transpeptidase" evidence="8">
    <location>
        <begin position="60"/>
        <end position="249"/>
    </location>
</feature>
<accession>A0A4R6WLZ3</accession>
<dbReference type="GO" id="GO:0008800">
    <property type="term" value="F:beta-lactamase activity"/>
    <property type="evidence" value="ECO:0007669"/>
    <property type="project" value="UniProtKB-EC"/>
</dbReference>
<evidence type="ECO:0000259" key="8">
    <source>
        <dbReference type="Pfam" id="PF00905"/>
    </source>
</evidence>
<dbReference type="InterPro" id="IPR001460">
    <property type="entry name" value="PCN-bd_Tpept"/>
</dbReference>
<evidence type="ECO:0000313" key="10">
    <source>
        <dbReference type="Proteomes" id="UP000295292"/>
    </source>
</evidence>
<comment type="similarity">
    <text evidence="2">Belongs to the class-D beta-lactamase family.</text>
</comment>
<keyword evidence="6" id="KW-0046">Antibiotic resistance</keyword>
<dbReference type="GO" id="GO:0046677">
    <property type="term" value="P:response to antibiotic"/>
    <property type="evidence" value="ECO:0007669"/>
    <property type="project" value="UniProtKB-KW"/>
</dbReference>
<evidence type="ECO:0000313" key="9">
    <source>
        <dbReference type="EMBL" id="TDQ79101.1"/>
    </source>
</evidence>